<dbReference type="NCBIfam" id="NF007806">
    <property type="entry name" value="PRK10513.1"/>
    <property type="match status" value="1"/>
</dbReference>
<keyword evidence="2" id="KW-1185">Reference proteome</keyword>
<evidence type="ECO:0000313" key="1">
    <source>
        <dbReference type="EMBL" id="RLY04155.1"/>
    </source>
</evidence>
<dbReference type="OrthoDB" id="9790031at2"/>
<dbReference type="AlphaFoldDB" id="A0A3L9DTA0"/>
<dbReference type="Gene3D" id="3.30.1240.10">
    <property type="match status" value="1"/>
</dbReference>
<dbReference type="RefSeq" id="WP_121834912.1">
    <property type="nucleotide sequence ID" value="NZ_CP163513.1"/>
</dbReference>
<sequence>MTIQLVAVDIDGTLITDDRKITPEVFEAVQEAKKQGVKVVITTGRPIAGVQDLLTELNLKDEGDYVITFNGALVQDTATGQDIVKDALIYEDYLEIEYLSRQLGVHMHAITKEGIYTANRNIGKYTIHEATLVGMPVFYRTPEEMTDKEIVKIMMIDEPEILDAAIAKIPQTFYDKYTIVKSKPFYLEIINKTASKGSAIIHLAEKLGISMEETMAIGDEENDRAMLEVVGIPVVMENGVDSVKALAKHITKSNNESGVAYAIREWVLKSC</sequence>
<name>A0A3L9DTA0_9STRE</name>
<dbReference type="PANTHER" id="PTHR10000">
    <property type="entry name" value="PHOSPHOSERINE PHOSPHATASE"/>
    <property type="match status" value="1"/>
</dbReference>
<gene>
    <name evidence="1" type="ORF">EAF07_03535</name>
</gene>
<dbReference type="InterPro" id="IPR000150">
    <property type="entry name" value="Cof"/>
</dbReference>
<dbReference type="InterPro" id="IPR036412">
    <property type="entry name" value="HAD-like_sf"/>
</dbReference>
<dbReference type="InterPro" id="IPR023214">
    <property type="entry name" value="HAD_sf"/>
</dbReference>
<comment type="caution">
    <text evidence="1">The sequence shown here is derived from an EMBL/GenBank/DDBJ whole genome shotgun (WGS) entry which is preliminary data.</text>
</comment>
<evidence type="ECO:0000313" key="2">
    <source>
        <dbReference type="Proteomes" id="UP000279194"/>
    </source>
</evidence>
<protein>
    <submittedName>
        <fullName evidence="1">Sugar-phosphatase</fullName>
        <ecNumber evidence="1">3.1.3.23</ecNumber>
    </submittedName>
</protein>
<dbReference type="NCBIfam" id="TIGR01484">
    <property type="entry name" value="HAD-SF-IIB"/>
    <property type="match status" value="1"/>
</dbReference>
<dbReference type="EC" id="3.1.3.23" evidence="1"/>
<dbReference type="EMBL" id="RCVM01000004">
    <property type="protein sequence ID" value="RLY04155.1"/>
    <property type="molecule type" value="Genomic_DNA"/>
</dbReference>
<dbReference type="CDD" id="cd07516">
    <property type="entry name" value="HAD_Pase"/>
    <property type="match status" value="1"/>
</dbReference>
<dbReference type="Pfam" id="PF08282">
    <property type="entry name" value="Hydrolase_3"/>
    <property type="match status" value="1"/>
</dbReference>
<accession>A0A3L9DTA0</accession>
<dbReference type="Gene3D" id="3.40.50.1000">
    <property type="entry name" value="HAD superfamily/HAD-like"/>
    <property type="match status" value="1"/>
</dbReference>
<dbReference type="PANTHER" id="PTHR10000:SF8">
    <property type="entry name" value="HAD SUPERFAMILY HYDROLASE-LIKE, TYPE 3"/>
    <property type="match status" value="1"/>
</dbReference>
<dbReference type="SFLD" id="SFLDG01144">
    <property type="entry name" value="C2.B.4:_PGP_Like"/>
    <property type="match status" value="1"/>
</dbReference>
<dbReference type="GO" id="GO:0050308">
    <property type="term" value="F:sugar-phosphatase activity"/>
    <property type="evidence" value="ECO:0007669"/>
    <property type="project" value="UniProtKB-EC"/>
</dbReference>
<dbReference type="Proteomes" id="UP000279194">
    <property type="component" value="Unassembled WGS sequence"/>
</dbReference>
<reference evidence="1 2" key="1">
    <citation type="submission" date="2018-10" db="EMBL/GenBank/DDBJ databases">
        <title>Streptococcus hillyeri sp. nov., isolated from equine tracheal sample.</title>
        <authorList>
            <person name="Macfadyen A.C."/>
            <person name="Waller A."/>
            <person name="Paterson G.K."/>
        </authorList>
    </citation>
    <scope>NUCLEOTIDE SEQUENCE [LARGE SCALE GENOMIC DNA]</scope>
    <source>
        <strain evidence="1 2">28462</strain>
    </source>
</reference>
<dbReference type="GO" id="GO:0000287">
    <property type="term" value="F:magnesium ion binding"/>
    <property type="evidence" value="ECO:0007669"/>
    <property type="project" value="TreeGrafter"/>
</dbReference>
<keyword evidence="1" id="KW-0378">Hydrolase</keyword>
<dbReference type="SFLD" id="SFLDG01140">
    <property type="entry name" value="C2.B:_Phosphomannomutase_and_P"/>
    <property type="match status" value="1"/>
</dbReference>
<dbReference type="InterPro" id="IPR006379">
    <property type="entry name" value="HAD-SF_hydro_IIB"/>
</dbReference>
<proteinExistence type="predicted"/>
<dbReference type="SFLD" id="SFLDS00003">
    <property type="entry name" value="Haloacid_Dehalogenase"/>
    <property type="match status" value="1"/>
</dbReference>
<organism evidence="1 2">
    <name type="scientific">Streptococcus hillyeri</name>
    <dbReference type="NCBI Taxonomy" id="2282420"/>
    <lineage>
        <taxon>Bacteria</taxon>
        <taxon>Bacillati</taxon>
        <taxon>Bacillota</taxon>
        <taxon>Bacilli</taxon>
        <taxon>Lactobacillales</taxon>
        <taxon>Streptococcaceae</taxon>
        <taxon>Streptococcus</taxon>
    </lineage>
</organism>
<dbReference type="GO" id="GO:0005829">
    <property type="term" value="C:cytosol"/>
    <property type="evidence" value="ECO:0007669"/>
    <property type="project" value="TreeGrafter"/>
</dbReference>
<dbReference type="SUPFAM" id="SSF56784">
    <property type="entry name" value="HAD-like"/>
    <property type="match status" value="1"/>
</dbReference>
<dbReference type="NCBIfam" id="TIGR00099">
    <property type="entry name" value="Cof-subfamily"/>
    <property type="match status" value="1"/>
</dbReference>